<feature type="region of interest" description="Disordered" evidence="1">
    <location>
        <begin position="1"/>
        <end position="113"/>
    </location>
</feature>
<evidence type="ECO:0000313" key="3">
    <source>
        <dbReference type="Proteomes" id="UP000019478"/>
    </source>
</evidence>
<accession>W9XKK0</accession>
<dbReference type="AlphaFoldDB" id="W9XKK0"/>
<dbReference type="eggNOG" id="ENOG502RPVF">
    <property type="taxonomic scope" value="Eukaryota"/>
</dbReference>
<sequence length="648" mass="70102">MAPKPASDREVRKAYGRMIQPALPNLSFRAGAKSNKTKPAPASQQEVREAAESSTAHTVANRKPSEAENNALVDLPELNTSPDESFAHEERSVSTGPSSVAPQFASPTPQEQAIHLPKGTKSDEKEDAVAEVDPVANTSVELPHKDASTVGNMVVSSELTTSGPNNGQDAANFGLSRYNQPSEATSMVTEEENRRVLSGPGPAVADSPPASSLAAHNAVNGTQPFMQIGNGSSSGSQFEAYNVPEQTQPSAPSSVFHEQSVNGIEPLSMTGSTPSRPESVPRHFNALVPLPDHLISVASTKEAADWAVQVNPPTGQPFVTFGHGVILSRSLRLRKLMDRQKTTADAANIINLFPARQVFPHAFEAALRFLYSDTVLSDNFFSNTPPGPDHHATRLHNLDYIMSYWVAGIELGLEPVSICAERILSAYLKWDVVEVAYKNAIELGNSPISSVGRNMTGTDYLVASNSIIRLILQFVANNIDFDNFKLDPNNPSTVFPSRLPQLDDGRPRFNPALASMVFGSLPSSVSMSPSLRQSDLVGTGPTFPDTVASNILLNVDFENLNFFNELLRGRHNPESTKLMAAVVAEREARRLKILNTHSIPNRDRMVNSSMWEPVGLRESLNGTVLLRERVGFLLSSKPESNSSDSITA</sequence>
<evidence type="ECO:0000313" key="2">
    <source>
        <dbReference type="EMBL" id="EXJ80748.1"/>
    </source>
</evidence>
<dbReference type="GeneID" id="19171136"/>
<evidence type="ECO:0000256" key="1">
    <source>
        <dbReference type="SAM" id="MobiDB-lite"/>
    </source>
</evidence>
<organism evidence="2 3">
    <name type="scientific">Capronia epimyces CBS 606.96</name>
    <dbReference type="NCBI Taxonomy" id="1182542"/>
    <lineage>
        <taxon>Eukaryota</taxon>
        <taxon>Fungi</taxon>
        <taxon>Dikarya</taxon>
        <taxon>Ascomycota</taxon>
        <taxon>Pezizomycotina</taxon>
        <taxon>Eurotiomycetes</taxon>
        <taxon>Chaetothyriomycetidae</taxon>
        <taxon>Chaetothyriales</taxon>
        <taxon>Herpotrichiellaceae</taxon>
        <taxon>Capronia</taxon>
    </lineage>
</organism>
<proteinExistence type="predicted"/>
<name>W9XKK0_9EURO</name>
<feature type="compositionally biased region" description="Basic and acidic residues" evidence="1">
    <location>
        <begin position="1"/>
        <end position="13"/>
    </location>
</feature>
<dbReference type="RefSeq" id="XP_007735336.1">
    <property type="nucleotide sequence ID" value="XM_007737146.1"/>
</dbReference>
<comment type="caution">
    <text evidence="2">The sequence shown here is derived from an EMBL/GenBank/DDBJ whole genome shotgun (WGS) entry which is preliminary data.</text>
</comment>
<gene>
    <name evidence="2" type="ORF">A1O3_07032</name>
</gene>
<dbReference type="HOGENOM" id="CLU_030107_0_0_1"/>
<dbReference type="OrthoDB" id="5329403at2759"/>
<reference evidence="2 3" key="1">
    <citation type="submission" date="2013-03" db="EMBL/GenBank/DDBJ databases">
        <title>The Genome Sequence of Capronia epimyces CBS 606.96.</title>
        <authorList>
            <consortium name="The Broad Institute Genomics Platform"/>
            <person name="Cuomo C."/>
            <person name="de Hoog S."/>
            <person name="Gorbushina A."/>
            <person name="Walker B."/>
            <person name="Young S.K."/>
            <person name="Zeng Q."/>
            <person name="Gargeya S."/>
            <person name="Fitzgerald M."/>
            <person name="Haas B."/>
            <person name="Abouelleil A."/>
            <person name="Allen A.W."/>
            <person name="Alvarado L."/>
            <person name="Arachchi H.M."/>
            <person name="Berlin A.M."/>
            <person name="Chapman S.B."/>
            <person name="Gainer-Dewar J."/>
            <person name="Goldberg J."/>
            <person name="Griggs A."/>
            <person name="Gujja S."/>
            <person name="Hansen M."/>
            <person name="Howarth C."/>
            <person name="Imamovic A."/>
            <person name="Ireland A."/>
            <person name="Larimer J."/>
            <person name="McCowan C."/>
            <person name="Murphy C."/>
            <person name="Pearson M."/>
            <person name="Poon T.W."/>
            <person name="Priest M."/>
            <person name="Roberts A."/>
            <person name="Saif S."/>
            <person name="Shea T."/>
            <person name="Sisk P."/>
            <person name="Sykes S."/>
            <person name="Wortman J."/>
            <person name="Nusbaum C."/>
            <person name="Birren B."/>
        </authorList>
    </citation>
    <scope>NUCLEOTIDE SEQUENCE [LARGE SCALE GENOMIC DNA]</scope>
    <source>
        <strain evidence="2 3">CBS 606.96</strain>
    </source>
</reference>
<dbReference type="EMBL" id="AMGY01000006">
    <property type="protein sequence ID" value="EXJ80748.1"/>
    <property type="molecule type" value="Genomic_DNA"/>
</dbReference>
<protein>
    <recommendedName>
        <fullName evidence="4">BTB domain-containing protein</fullName>
    </recommendedName>
</protein>
<evidence type="ECO:0008006" key="4">
    <source>
        <dbReference type="Google" id="ProtNLM"/>
    </source>
</evidence>
<keyword evidence="3" id="KW-1185">Reference proteome</keyword>
<dbReference type="Proteomes" id="UP000019478">
    <property type="component" value="Unassembled WGS sequence"/>
</dbReference>
<feature type="compositionally biased region" description="Polar residues" evidence="1">
    <location>
        <begin position="93"/>
        <end position="111"/>
    </location>
</feature>